<name>A0A8X6LC33_TRICU</name>
<gene>
    <name evidence="1" type="primary">ZMYM1</name>
    <name evidence="1" type="ORF">TNCT_635741</name>
</gene>
<accession>A0A8X6LC33</accession>
<evidence type="ECO:0000313" key="1">
    <source>
        <dbReference type="EMBL" id="GFR02962.1"/>
    </source>
</evidence>
<sequence length="107" mass="12796">MAVDRKIIEEKNIQILDGIQADSKVQLDIQNRNHLGPEYQNDIGLWRNIIEQVRNFWSKRNSAECQHFDNDFSASCRHYDDSKRKFSPSMMFRKHLSGEVIKRKWLM</sequence>
<reference evidence="1" key="1">
    <citation type="submission" date="2020-07" db="EMBL/GenBank/DDBJ databases">
        <title>Multicomponent nature underlies the extraordinary mechanical properties of spider dragline silk.</title>
        <authorList>
            <person name="Kono N."/>
            <person name="Nakamura H."/>
            <person name="Mori M."/>
            <person name="Yoshida Y."/>
            <person name="Ohtoshi R."/>
            <person name="Malay A.D."/>
            <person name="Moran D.A.P."/>
            <person name="Tomita M."/>
            <person name="Numata K."/>
            <person name="Arakawa K."/>
        </authorList>
    </citation>
    <scope>NUCLEOTIDE SEQUENCE</scope>
</reference>
<protein>
    <submittedName>
        <fullName evidence="1">Zinc finger MYM-type protein 1</fullName>
    </submittedName>
</protein>
<dbReference type="OrthoDB" id="6611207at2759"/>
<dbReference type="AlphaFoldDB" id="A0A8X6LC33"/>
<comment type="caution">
    <text evidence="1">The sequence shown here is derived from an EMBL/GenBank/DDBJ whole genome shotgun (WGS) entry which is preliminary data.</text>
</comment>
<keyword evidence="2" id="KW-1185">Reference proteome</keyword>
<proteinExistence type="predicted"/>
<dbReference type="EMBL" id="BMAO01015608">
    <property type="protein sequence ID" value="GFR02962.1"/>
    <property type="molecule type" value="Genomic_DNA"/>
</dbReference>
<evidence type="ECO:0000313" key="2">
    <source>
        <dbReference type="Proteomes" id="UP000887116"/>
    </source>
</evidence>
<dbReference type="Proteomes" id="UP000887116">
    <property type="component" value="Unassembled WGS sequence"/>
</dbReference>
<organism evidence="1 2">
    <name type="scientific">Trichonephila clavata</name>
    <name type="common">Joro spider</name>
    <name type="synonym">Nephila clavata</name>
    <dbReference type="NCBI Taxonomy" id="2740835"/>
    <lineage>
        <taxon>Eukaryota</taxon>
        <taxon>Metazoa</taxon>
        <taxon>Ecdysozoa</taxon>
        <taxon>Arthropoda</taxon>
        <taxon>Chelicerata</taxon>
        <taxon>Arachnida</taxon>
        <taxon>Araneae</taxon>
        <taxon>Araneomorphae</taxon>
        <taxon>Entelegynae</taxon>
        <taxon>Araneoidea</taxon>
        <taxon>Nephilidae</taxon>
        <taxon>Trichonephila</taxon>
    </lineage>
</organism>